<accession>A0AAE1JS59</accession>
<dbReference type="PANTHER" id="PTHR37263">
    <property type="entry name" value="EXPRESSED PROTEIN"/>
    <property type="match status" value="1"/>
</dbReference>
<evidence type="ECO:0000313" key="3">
    <source>
        <dbReference type="Proteomes" id="UP001293593"/>
    </source>
</evidence>
<name>A0AAE1JS59_9FABA</name>
<keyword evidence="3" id="KW-1185">Reference proteome</keyword>
<evidence type="ECO:0000256" key="1">
    <source>
        <dbReference type="SAM" id="MobiDB-lite"/>
    </source>
</evidence>
<feature type="region of interest" description="Disordered" evidence="1">
    <location>
        <begin position="29"/>
        <end position="62"/>
    </location>
</feature>
<dbReference type="PANTHER" id="PTHR37263:SF2">
    <property type="entry name" value="EXPRESSED PROTEIN"/>
    <property type="match status" value="1"/>
</dbReference>
<dbReference type="Proteomes" id="UP001293593">
    <property type="component" value="Unassembled WGS sequence"/>
</dbReference>
<proteinExistence type="predicted"/>
<sequence length="96" mass="11100">MHIWPSSSIRDSFKFSYLTKLEWNLQRMKREKQQQKQRQSSINQNLLDNQNGSESQNAEASDLEPHGGLLTFCRDLAMILSCCYCCFCCGACVRDN</sequence>
<gene>
    <name evidence="2" type="ORF">QN277_019220</name>
</gene>
<dbReference type="EMBL" id="JAWXYG010000004">
    <property type="protein sequence ID" value="KAK4276252.1"/>
    <property type="molecule type" value="Genomic_DNA"/>
</dbReference>
<dbReference type="AlphaFoldDB" id="A0AAE1JS59"/>
<feature type="compositionally biased region" description="Polar residues" evidence="1">
    <location>
        <begin position="40"/>
        <end position="59"/>
    </location>
</feature>
<evidence type="ECO:0000313" key="2">
    <source>
        <dbReference type="EMBL" id="KAK4276252.1"/>
    </source>
</evidence>
<comment type="caution">
    <text evidence="2">The sequence shown here is derived from an EMBL/GenBank/DDBJ whole genome shotgun (WGS) entry which is preliminary data.</text>
</comment>
<protein>
    <submittedName>
        <fullName evidence="2">Uncharacterized protein</fullName>
    </submittedName>
</protein>
<organism evidence="2 3">
    <name type="scientific">Acacia crassicarpa</name>
    <name type="common">northern wattle</name>
    <dbReference type="NCBI Taxonomy" id="499986"/>
    <lineage>
        <taxon>Eukaryota</taxon>
        <taxon>Viridiplantae</taxon>
        <taxon>Streptophyta</taxon>
        <taxon>Embryophyta</taxon>
        <taxon>Tracheophyta</taxon>
        <taxon>Spermatophyta</taxon>
        <taxon>Magnoliopsida</taxon>
        <taxon>eudicotyledons</taxon>
        <taxon>Gunneridae</taxon>
        <taxon>Pentapetalae</taxon>
        <taxon>rosids</taxon>
        <taxon>fabids</taxon>
        <taxon>Fabales</taxon>
        <taxon>Fabaceae</taxon>
        <taxon>Caesalpinioideae</taxon>
        <taxon>mimosoid clade</taxon>
        <taxon>Acacieae</taxon>
        <taxon>Acacia</taxon>
    </lineage>
</organism>
<reference evidence="2" key="1">
    <citation type="submission" date="2023-10" db="EMBL/GenBank/DDBJ databases">
        <title>Chromosome-level genome of the transformable northern wattle, Acacia crassicarpa.</title>
        <authorList>
            <person name="Massaro I."/>
            <person name="Sinha N.R."/>
            <person name="Poethig S."/>
            <person name="Leichty A.R."/>
        </authorList>
    </citation>
    <scope>NUCLEOTIDE SEQUENCE</scope>
    <source>
        <strain evidence="2">Acra3RX</strain>
        <tissue evidence="2">Leaf</tissue>
    </source>
</reference>